<dbReference type="RefSeq" id="XP_073395018.1">
    <property type="nucleotide sequence ID" value="XM_073538917.1"/>
</dbReference>
<dbReference type="Proteomes" id="UP000006727">
    <property type="component" value="Chromosome 14"/>
</dbReference>
<dbReference type="GO" id="GO:0005524">
    <property type="term" value="F:ATP binding"/>
    <property type="evidence" value="ECO:0007669"/>
    <property type="project" value="UniProtKB-UniRule"/>
</dbReference>
<dbReference type="SMART" id="SM00220">
    <property type="entry name" value="S_TKc"/>
    <property type="match status" value="2"/>
</dbReference>
<protein>
    <recommendedName>
        <fullName evidence="8">Protein kinase domain-containing protein</fullName>
    </recommendedName>
</protein>
<dbReference type="InterPro" id="IPR000719">
    <property type="entry name" value="Prot_kinase_dom"/>
</dbReference>
<dbReference type="Gene3D" id="3.30.200.20">
    <property type="entry name" value="Phosphorylase Kinase, domain 1"/>
    <property type="match status" value="2"/>
</dbReference>
<evidence type="ECO:0000313" key="10">
    <source>
        <dbReference type="Proteomes" id="UP000006727"/>
    </source>
</evidence>
<dbReference type="InterPro" id="IPR008271">
    <property type="entry name" value="Ser/Thr_kinase_AS"/>
</dbReference>
<dbReference type="Pfam" id="PF07714">
    <property type="entry name" value="PK_Tyr_Ser-Thr"/>
    <property type="match status" value="1"/>
</dbReference>
<dbReference type="RefSeq" id="XP_073395019.1">
    <property type="nucleotide sequence ID" value="XM_073538918.1"/>
</dbReference>
<evidence type="ECO:0000256" key="4">
    <source>
        <dbReference type="ARBA" id="ARBA00022777"/>
    </source>
</evidence>
<reference evidence="9 10" key="2">
    <citation type="journal article" date="2018" name="Plant J.">
        <title>The Physcomitrella patens chromosome-scale assembly reveals moss genome structure and evolution.</title>
        <authorList>
            <person name="Lang D."/>
            <person name="Ullrich K.K."/>
            <person name="Murat F."/>
            <person name="Fuchs J."/>
            <person name="Jenkins J."/>
            <person name="Haas F.B."/>
            <person name="Piednoel M."/>
            <person name="Gundlach H."/>
            <person name="Van Bel M."/>
            <person name="Meyberg R."/>
            <person name="Vives C."/>
            <person name="Morata J."/>
            <person name="Symeonidi A."/>
            <person name="Hiss M."/>
            <person name="Muchero W."/>
            <person name="Kamisugi Y."/>
            <person name="Saleh O."/>
            <person name="Blanc G."/>
            <person name="Decker E.L."/>
            <person name="van Gessel N."/>
            <person name="Grimwood J."/>
            <person name="Hayes R.D."/>
            <person name="Graham S.W."/>
            <person name="Gunter L.E."/>
            <person name="McDaniel S.F."/>
            <person name="Hoernstein S.N.W."/>
            <person name="Larsson A."/>
            <person name="Li F.W."/>
            <person name="Perroud P.F."/>
            <person name="Phillips J."/>
            <person name="Ranjan P."/>
            <person name="Rokshar D.S."/>
            <person name="Rothfels C.J."/>
            <person name="Schneider L."/>
            <person name="Shu S."/>
            <person name="Stevenson D.W."/>
            <person name="Thummler F."/>
            <person name="Tillich M."/>
            <person name="Villarreal Aguilar J.C."/>
            <person name="Widiez T."/>
            <person name="Wong G.K."/>
            <person name="Wymore A."/>
            <person name="Zhang Y."/>
            <person name="Zimmer A.D."/>
            <person name="Quatrano R.S."/>
            <person name="Mayer K.F.X."/>
            <person name="Goodstein D."/>
            <person name="Casacuberta J.M."/>
            <person name="Vandepoele K."/>
            <person name="Reski R."/>
            <person name="Cuming A.C."/>
            <person name="Tuskan G.A."/>
            <person name="Maumus F."/>
            <person name="Salse J."/>
            <person name="Schmutz J."/>
            <person name="Rensing S.A."/>
        </authorList>
    </citation>
    <scope>NUCLEOTIDE SEQUENCE [LARGE SCALE GENOMIC DNA]</scope>
    <source>
        <strain evidence="9 10">cv. Gransden 2004</strain>
    </source>
</reference>
<feature type="binding site" evidence="6">
    <location>
        <position position="275"/>
    </location>
    <ligand>
        <name>ATP</name>
        <dbReference type="ChEBI" id="CHEBI:30616"/>
    </ligand>
</feature>
<reference evidence="9 10" key="1">
    <citation type="journal article" date="2008" name="Science">
        <title>The Physcomitrella genome reveals evolutionary insights into the conquest of land by plants.</title>
        <authorList>
            <person name="Rensing S."/>
            <person name="Lang D."/>
            <person name="Zimmer A."/>
            <person name="Terry A."/>
            <person name="Salamov A."/>
            <person name="Shapiro H."/>
            <person name="Nishiyama T."/>
            <person name="Perroud P.-F."/>
            <person name="Lindquist E."/>
            <person name="Kamisugi Y."/>
            <person name="Tanahashi T."/>
            <person name="Sakakibara K."/>
            <person name="Fujita T."/>
            <person name="Oishi K."/>
            <person name="Shin-I T."/>
            <person name="Kuroki Y."/>
            <person name="Toyoda A."/>
            <person name="Suzuki Y."/>
            <person name="Hashimoto A."/>
            <person name="Yamaguchi K."/>
            <person name="Sugano A."/>
            <person name="Kohara Y."/>
            <person name="Fujiyama A."/>
            <person name="Anterola A."/>
            <person name="Aoki S."/>
            <person name="Ashton N."/>
            <person name="Barbazuk W.B."/>
            <person name="Barker E."/>
            <person name="Bennetzen J."/>
            <person name="Bezanilla M."/>
            <person name="Blankenship R."/>
            <person name="Cho S.H."/>
            <person name="Dutcher S."/>
            <person name="Estelle M."/>
            <person name="Fawcett J.A."/>
            <person name="Gundlach H."/>
            <person name="Hanada K."/>
            <person name="Heyl A."/>
            <person name="Hicks K.A."/>
            <person name="Hugh J."/>
            <person name="Lohr M."/>
            <person name="Mayer K."/>
            <person name="Melkozernov A."/>
            <person name="Murata T."/>
            <person name="Nelson D."/>
            <person name="Pils B."/>
            <person name="Prigge M."/>
            <person name="Reiss B."/>
            <person name="Renner T."/>
            <person name="Rombauts S."/>
            <person name="Rushton P."/>
            <person name="Sanderfoot A."/>
            <person name="Schween G."/>
            <person name="Shiu S.-H."/>
            <person name="Stueber K."/>
            <person name="Theodoulou F.L."/>
            <person name="Tu H."/>
            <person name="Van de Peer Y."/>
            <person name="Verrier P.J."/>
            <person name="Waters E."/>
            <person name="Wood A."/>
            <person name="Yang L."/>
            <person name="Cove D."/>
            <person name="Cuming A."/>
            <person name="Hasebe M."/>
            <person name="Lucas S."/>
            <person name="Mishler D.B."/>
            <person name="Reski R."/>
            <person name="Grigoriev I."/>
            <person name="Quatrano R.S."/>
            <person name="Boore J.L."/>
        </authorList>
    </citation>
    <scope>NUCLEOTIDE SEQUENCE [LARGE SCALE GENOMIC DNA]</scope>
    <source>
        <strain evidence="9 10">cv. Gransden 2004</strain>
    </source>
</reference>
<dbReference type="PROSITE" id="PS00108">
    <property type="entry name" value="PROTEIN_KINASE_ST"/>
    <property type="match status" value="1"/>
</dbReference>
<evidence type="ECO:0000256" key="2">
    <source>
        <dbReference type="ARBA" id="ARBA00022679"/>
    </source>
</evidence>
<dbReference type="GO" id="GO:0004672">
    <property type="term" value="F:protein kinase activity"/>
    <property type="evidence" value="ECO:0000318"/>
    <property type="project" value="GO_Central"/>
</dbReference>
<keyword evidence="5 6" id="KW-0067">ATP-binding</keyword>
<dbReference type="SUPFAM" id="SSF56112">
    <property type="entry name" value="Protein kinase-like (PK-like)"/>
    <property type="match status" value="2"/>
</dbReference>
<organism evidence="9 10">
    <name type="scientific">Physcomitrium patens</name>
    <name type="common">Spreading-leaved earth moss</name>
    <name type="synonym">Physcomitrella patens</name>
    <dbReference type="NCBI Taxonomy" id="3218"/>
    <lineage>
        <taxon>Eukaryota</taxon>
        <taxon>Viridiplantae</taxon>
        <taxon>Streptophyta</taxon>
        <taxon>Embryophyta</taxon>
        <taxon>Bryophyta</taxon>
        <taxon>Bryophytina</taxon>
        <taxon>Bryopsida</taxon>
        <taxon>Funariidae</taxon>
        <taxon>Funariales</taxon>
        <taxon>Funariaceae</taxon>
        <taxon>Physcomitrium</taxon>
    </lineage>
</organism>
<dbReference type="InParanoid" id="A0A7I4F3Y9"/>
<dbReference type="PROSITE" id="PS50011">
    <property type="entry name" value="PROTEIN_KINASE_DOM"/>
    <property type="match status" value="2"/>
</dbReference>
<dbReference type="Pfam" id="PF00069">
    <property type="entry name" value="Pkinase"/>
    <property type="match status" value="1"/>
</dbReference>
<feature type="domain" description="Protein kinase" evidence="8">
    <location>
        <begin position="248"/>
        <end position="542"/>
    </location>
</feature>
<name>A0A7I4F3Y9_PHYPA</name>
<feature type="binding site" evidence="6">
    <location>
        <position position="848"/>
    </location>
    <ligand>
        <name>ATP</name>
        <dbReference type="ChEBI" id="CHEBI:30616"/>
    </ligand>
</feature>
<accession>A0A7I4F3Y9</accession>
<keyword evidence="4" id="KW-0418">Kinase</keyword>
<dbReference type="AlphaFoldDB" id="A0A7I4F3Y9"/>
<dbReference type="Gene3D" id="1.10.510.10">
    <property type="entry name" value="Transferase(Phosphotransferase) domain 1"/>
    <property type="match status" value="2"/>
</dbReference>
<evidence type="ECO:0000256" key="6">
    <source>
        <dbReference type="PROSITE-ProRule" id="PRU10141"/>
    </source>
</evidence>
<dbReference type="Gramene" id="Pp3c14_18150V3.2">
    <property type="protein sequence ID" value="Pp3c14_18150V3.2"/>
    <property type="gene ID" value="Pp3c14_18150"/>
</dbReference>
<dbReference type="EMBL" id="ABEU02000014">
    <property type="status" value="NOT_ANNOTATED_CDS"/>
    <property type="molecule type" value="Genomic_DNA"/>
</dbReference>
<dbReference type="GO" id="GO:0004674">
    <property type="term" value="F:protein serine/threonine kinase activity"/>
    <property type="evidence" value="ECO:0007669"/>
    <property type="project" value="UniProtKB-KW"/>
</dbReference>
<dbReference type="InterPro" id="IPR017441">
    <property type="entry name" value="Protein_kinase_ATP_BS"/>
</dbReference>
<dbReference type="GeneID" id="112291641"/>
<dbReference type="InterPro" id="IPR051681">
    <property type="entry name" value="Ser/Thr_Kinases-Pseudokinases"/>
</dbReference>
<proteinExistence type="predicted"/>
<feature type="region of interest" description="Disordered" evidence="7">
    <location>
        <begin position="1160"/>
        <end position="1188"/>
    </location>
</feature>
<dbReference type="InterPro" id="IPR011009">
    <property type="entry name" value="Kinase-like_dom_sf"/>
</dbReference>
<feature type="domain" description="Protein kinase" evidence="8">
    <location>
        <begin position="821"/>
        <end position="1118"/>
    </location>
</feature>
<feature type="compositionally biased region" description="Polar residues" evidence="7">
    <location>
        <begin position="1166"/>
        <end position="1188"/>
    </location>
</feature>
<evidence type="ECO:0000256" key="1">
    <source>
        <dbReference type="ARBA" id="ARBA00022527"/>
    </source>
</evidence>
<keyword evidence="1" id="KW-0723">Serine/threonine-protein kinase</keyword>
<reference evidence="9" key="3">
    <citation type="submission" date="2020-12" db="UniProtKB">
        <authorList>
            <consortium name="EnsemblPlants"/>
        </authorList>
    </citation>
    <scope>IDENTIFICATION</scope>
</reference>
<evidence type="ECO:0000259" key="8">
    <source>
        <dbReference type="PROSITE" id="PS50011"/>
    </source>
</evidence>
<sequence length="1197" mass="136017">MAAADYSKTDHSKFVFSEADYLDLSIKSIHGGNCLVHGGTLELFENLCKYLVEELAKTKNFLESRSKELSKLHDVCDRRRVALLQLYLVIKQAEDLLQKCCESQESAWPERALTLLGIREEILDILLHLWWWEAILDYVWIISTTSASYSQMREVEVEHLKREVELEHVKLANQAFETMLAHLSSRGSKLQEAADKDREHLLNKLLELQTACTGRSEESHADLLSLQVLSLLKEDEDVSRNNPKLNEYTCKAAIGLGCFGQVLQVMWCGYDCAVKIIDNPDDRCESDNLGRFHHPHIVQFYRHWKTGPSSNPDLPPRSHMLMERMPSDLAEHIRRLKERKVSFCGNIEDFTDNSERTPVLPFSITVTIDIMLQVAKAMWQMHSQGVVHRDLKPGNVLVRQVRVPELASLGFLEVKLGDFGLSRENMVSSHPNVLTENVGSSLYRAPELSFKEYVRGGKNYPFKGDVWSFGIMFAEILSGKIPYGEFMRLGDLKDKLMNGARPWIPEHCPDYLKFCIQSCWDYDPKKRATFSDIWGMLRVAKLRSLGILQQNYDLFAFEDHKGDTRILTTNPTNGTALPELPETSLVPQVVSRAVAMADYSQVDYYREALSSIMLVQNLVNGQQVQINSHQCQYLSAQFADTKNLLKAKAVRLRSISNCDDIRRKALLKMCFTMKRAEKLVRNCCCELETWLESAVTLAHIMDDIVDILLDLRWWTSMVDIAVASVTCLSSDQQVELGLLRDAEAQLERLFKELHLPNNVLEGAAIEDKEQLLRRVRDLQNSYAGTNLDDQQNLEYLVAGHVRSRLEDTENATMIDLDLNAYEEGKFLGIGGFGTVMNVKWLGRRCALKTLNHVSKKEAAFLKVCQHPHVVQFLRYWEAPFGSKSHRVSQADECMQSQILTELLPTDLFKHLKLVAELKETSQESKSMFGSWWRPQSTSESPITDDVVIDVMLQIAKAMCHLPNKDVAHMNLNPHTVLVRAVSMDEIPELNSRGHLHVKLAGFSVAMRSSDELPFNVGSKVYGAPEVFIKEGFSKETSPSKADVWSFGITFSEILNGRPPFQLSKDLMLGELQGKIRKGLRPTLPENCPDYLKWCIANCWDQRPEDRPNFTDLLKILRLAQVRSLGIVSDNYDLFTYRTRDGMRTLPPSKKTPASVRALGLNPLEGSENTSSFSLDHPGSSSLESKNKQLEQLNATFH</sequence>
<dbReference type="PANTHER" id="PTHR44329">
    <property type="entry name" value="SERINE/THREONINE-PROTEIN KINASE TNNI3K-RELATED"/>
    <property type="match status" value="1"/>
</dbReference>
<keyword evidence="10" id="KW-1185">Reference proteome</keyword>
<dbReference type="GO" id="GO:0007165">
    <property type="term" value="P:signal transduction"/>
    <property type="evidence" value="ECO:0000318"/>
    <property type="project" value="GO_Central"/>
</dbReference>
<keyword evidence="2" id="KW-0808">Transferase</keyword>
<keyword evidence="3 6" id="KW-0547">Nucleotide-binding</keyword>
<dbReference type="PANTHER" id="PTHR44329:SF260">
    <property type="entry name" value="PROTEIN KINASE DOMAIN-CONTAINING PROTEIN"/>
    <property type="match status" value="1"/>
</dbReference>
<evidence type="ECO:0000256" key="5">
    <source>
        <dbReference type="ARBA" id="ARBA00022840"/>
    </source>
</evidence>
<evidence type="ECO:0000313" key="9">
    <source>
        <dbReference type="EnsemblPlants" id="Pp3c14_18150V3.2"/>
    </source>
</evidence>
<evidence type="ECO:0000256" key="3">
    <source>
        <dbReference type="ARBA" id="ARBA00022741"/>
    </source>
</evidence>
<dbReference type="PROSITE" id="PS00107">
    <property type="entry name" value="PROTEIN_KINASE_ATP"/>
    <property type="match status" value="2"/>
</dbReference>
<dbReference type="GO" id="GO:0005737">
    <property type="term" value="C:cytoplasm"/>
    <property type="evidence" value="ECO:0000318"/>
    <property type="project" value="GO_Central"/>
</dbReference>
<dbReference type="InterPro" id="IPR001245">
    <property type="entry name" value="Ser-Thr/Tyr_kinase_cat_dom"/>
</dbReference>
<evidence type="ECO:0000256" key="7">
    <source>
        <dbReference type="SAM" id="MobiDB-lite"/>
    </source>
</evidence>
<dbReference type="EnsemblPlants" id="Pp3c14_18150V3.2">
    <property type="protein sequence ID" value="Pp3c14_18150V3.2"/>
    <property type="gene ID" value="Pp3c14_18150"/>
</dbReference>